<protein>
    <submittedName>
        <fullName evidence="2">F-box/LRR-repeat protein 25-like</fullName>
    </submittedName>
</protein>
<proteinExistence type="predicted"/>
<dbReference type="EMBL" id="JAAIUW010000002">
    <property type="protein sequence ID" value="KAF7842768.1"/>
    <property type="molecule type" value="Genomic_DNA"/>
</dbReference>
<dbReference type="Pfam" id="PF00646">
    <property type="entry name" value="F-box"/>
    <property type="match status" value="1"/>
</dbReference>
<dbReference type="InterPro" id="IPR036047">
    <property type="entry name" value="F-box-like_dom_sf"/>
</dbReference>
<dbReference type="SMART" id="SM00256">
    <property type="entry name" value="FBOX"/>
    <property type="match status" value="1"/>
</dbReference>
<dbReference type="PANTHER" id="PTHR34223">
    <property type="entry name" value="OS11G0201299 PROTEIN"/>
    <property type="match status" value="1"/>
</dbReference>
<organism evidence="2 3">
    <name type="scientific">Senna tora</name>
    <dbReference type="NCBI Taxonomy" id="362788"/>
    <lineage>
        <taxon>Eukaryota</taxon>
        <taxon>Viridiplantae</taxon>
        <taxon>Streptophyta</taxon>
        <taxon>Embryophyta</taxon>
        <taxon>Tracheophyta</taxon>
        <taxon>Spermatophyta</taxon>
        <taxon>Magnoliopsida</taxon>
        <taxon>eudicotyledons</taxon>
        <taxon>Gunneridae</taxon>
        <taxon>Pentapetalae</taxon>
        <taxon>rosids</taxon>
        <taxon>fabids</taxon>
        <taxon>Fabales</taxon>
        <taxon>Fabaceae</taxon>
        <taxon>Caesalpinioideae</taxon>
        <taxon>Cassia clade</taxon>
        <taxon>Senna</taxon>
    </lineage>
</organism>
<dbReference type="Gene3D" id="1.20.1280.50">
    <property type="match status" value="1"/>
</dbReference>
<comment type="caution">
    <text evidence="2">The sequence shown here is derived from an EMBL/GenBank/DDBJ whole genome shotgun (WGS) entry which is preliminary data.</text>
</comment>
<evidence type="ECO:0000313" key="3">
    <source>
        <dbReference type="Proteomes" id="UP000634136"/>
    </source>
</evidence>
<name>A0A834XC89_9FABA</name>
<dbReference type="InterPro" id="IPR001810">
    <property type="entry name" value="F-box_dom"/>
</dbReference>
<evidence type="ECO:0000313" key="2">
    <source>
        <dbReference type="EMBL" id="KAF7842768.1"/>
    </source>
</evidence>
<evidence type="ECO:0000259" key="1">
    <source>
        <dbReference type="PROSITE" id="PS50181"/>
    </source>
</evidence>
<dbReference type="AlphaFoldDB" id="A0A834XC89"/>
<dbReference type="OrthoDB" id="1848700at2759"/>
<gene>
    <name evidence="2" type="ORF">G2W53_005066</name>
</gene>
<feature type="domain" description="F-box" evidence="1">
    <location>
        <begin position="13"/>
        <end position="61"/>
    </location>
</feature>
<dbReference type="PANTHER" id="PTHR34223:SF51">
    <property type="entry name" value="OS06G0556300 PROTEIN"/>
    <property type="match status" value="1"/>
</dbReference>
<sequence>MNERSKICRTETEDRISNLPDEVLHLILSYLKTKHAVQTCVLSKRWRNLWTGISTLHFEDSSFPDDSSFKKFLNHVILHRDVSQTIRQFKISYGNMDDVSIMKLVMKFVDMQGCDIQDLVLGSNITEREFLPQPYWNLLHRWDSLKTLSLQHISIPVNVDYAFFSLITLHLTNCQLWNDDDGNDDDDDDDDDDEDHDEDDLYTNVVYGSLKITAPQLKEFKMSFMHYEQMNSNFKMILSFPKLTSFCFEGEKMVPLSFSHKPVLQNLNVDYDEYGYADEFVYKHLIDMLGAVGGAKFVTLSERTIRAMSKFPDIMKGKQCPFSRMEELKIIIRSSEIVDNNFSFTVPSSVTTYLLSNSPSKDIKFVYKSYEENDKKPYFPSSVVQN</sequence>
<accession>A0A834XC89</accession>
<dbReference type="PROSITE" id="PS50181">
    <property type="entry name" value="FBOX"/>
    <property type="match status" value="1"/>
</dbReference>
<dbReference type="Proteomes" id="UP000634136">
    <property type="component" value="Unassembled WGS sequence"/>
</dbReference>
<keyword evidence="3" id="KW-1185">Reference proteome</keyword>
<reference evidence="2" key="1">
    <citation type="submission" date="2020-09" db="EMBL/GenBank/DDBJ databases">
        <title>Genome-Enabled Discovery of Anthraquinone Biosynthesis in Senna tora.</title>
        <authorList>
            <person name="Kang S.-H."/>
            <person name="Pandey R.P."/>
            <person name="Lee C.-M."/>
            <person name="Sim J.-S."/>
            <person name="Jeong J.-T."/>
            <person name="Choi B.-S."/>
            <person name="Jung M."/>
            <person name="Ginzburg D."/>
            <person name="Zhao K."/>
            <person name="Won S.Y."/>
            <person name="Oh T.-J."/>
            <person name="Yu Y."/>
            <person name="Kim N.-H."/>
            <person name="Lee O.R."/>
            <person name="Lee T.-H."/>
            <person name="Bashyal P."/>
            <person name="Kim T.-S."/>
            <person name="Lee W.-H."/>
            <person name="Kawkins C."/>
            <person name="Kim C.-K."/>
            <person name="Kim J.S."/>
            <person name="Ahn B.O."/>
            <person name="Rhee S.Y."/>
            <person name="Sohng J.K."/>
        </authorList>
    </citation>
    <scope>NUCLEOTIDE SEQUENCE</scope>
    <source>
        <tissue evidence="2">Leaf</tissue>
    </source>
</reference>
<dbReference type="InterPro" id="IPR053781">
    <property type="entry name" value="F-box_AtFBL13-like"/>
</dbReference>
<dbReference type="CDD" id="cd22160">
    <property type="entry name" value="F-box_AtFBL13-like"/>
    <property type="match status" value="1"/>
</dbReference>
<dbReference type="SUPFAM" id="SSF81383">
    <property type="entry name" value="F-box domain"/>
    <property type="match status" value="1"/>
</dbReference>
<dbReference type="InterPro" id="IPR053197">
    <property type="entry name" value="F-box_SCFL_complex_component"/>
</dbReference>